<keyword evidence="4 6" id="KW-0539">Nucleus</keyword>
<comment type="similarity">
    <text evidence="2 6">Belongs to the CSM3 family.</text>
</comment>
<evidence type="ECO:0000256" key="1">
    <source>
        <dbReference type="ARBA" id="ARBA00004123"/>
    </source>
</evidence>
<organism evidence="9 10">
    <name type="scientific">Skeletonema marinoi</name>
    <dbReference type="NCBI Taxonomy" id="267567"/>
    <lineage>
        <taxon>Eukaryota</taxon>
        <taxon>Sar</taxon>
        <taxon>Stramenopiles</taxon>
        <taxon>Ochrophyta</taxon>
        <taxon>Bacillariophyta</taxon>
        <taxon>Coscinodiscophyceae</taxon>
        <taxon>Thalassiosirophycidae</taxon>
        <taxon>Thalassiosirales</taxon>
        <taxon>Skeletonemataceae</taxon>
        <taxon>Skeletonema</taxon>
        <taxon>Skeletonema marinoi-dohrnii complex</taxon>
    </lineage>
</organism>
<feature type="domain" description="Chromosome segregation in meiosis protein 3" evidence="8">
    <location>
        <begin position="92"/>
        <end position="202"/>
    </location>
</feature>
<dbReference type="PANTHER" id="PTHR13220:SF11">
    <property type="entry name" value="TIMELESS-INTERACTING PROTEIN"/>
    <property type="match status" value="1"/>
</dbReference>
<evidence type="ECO:0000259" key="8">
    <source>
        <dbReference type="Pfam" id="PF07962"/>
    </source>
</evidence>
<evidence type="ECO:0000256" key="3">
    <source>
        <dbReference type="ARBA" id="ARBA00022763"/>
    </source>
</evidence>
<feature type="compositionally biased region" description="Acidic residues" evidence="7">
    <location>
        <begin position="352"/>
        <end position="368"/>
    </location>
</feature>
<dbReference type="PANTHER" id="PTHR13220">
    <property type="entry name" value="TIMELESS INTERACTING-RELATED"/>
    <property type="match status" value="1"/>
</dbReference>
<feature type="compositionally biased region" description="Basic and acidic residues" evidence="7">
    <location>
        <begin position="36"/>
        <end position="46"/>
    </location>
</feature>
<feature type="compositionally biased region" description="Polar residues" evidence="7">
    <location>
        <begin position="405"/>
        <end position="415"/>
    </location>
</feature>
<keyword evidence="3 6" id="KW-0227">DNA damage</keyword>
<dbReference type="InterPro" id="IPR012923">
    <property type="entry name" value="Csm3"/>
</dbReference>
<feature type="compositionally biased region" description="Polar residues" evidence="7">
    <location>
        <begin position="305"/>
        <end position="318"/>
    </location>
</feature>
<feature type="region of interest" description="Disordered" evidence="7">
    <location>
        <begin position="492"/>
        <end position="523"/>
    </location>
</feature>
<feature type="compositionally biased region" description="Basic and acidic residues" evidence="7">
    <location>
        <begin position="62"/>
        <end position="71"/>
    </location>
</feature>
<dbReference type="InterPro" id="IPR040038">
    <property type="entry name" value="TIPIN/Csm3/Swi3"/>
</dbReference>
<dbReference type="AlphaFoldDB" id="A0AAD8YJQ7"/>
<gene>
    <name evidence="9" type="ORF">QTG54_001601</name>
</gene>
<evidence type="ECO:0000256" key="2">
    <source>
        <dbReference type="ARBA" id="ARBA00006075"/>
    </source>
</evidence>
<keyword evidence="5 6" id="KW-0131">Cell cycle</keyword>
<feature type="compositionally biased region" description="Polar residues" evidence="7">
    <location>
        <begin position="506"/>
        <end position="523"/>
    </location>
</feature>
<evidence type="ECO:0000313" key="10">
    <source>
        <dbReference type="Proteomes" id="UP001224775"/>
    </source>
</evidence>
<dbReference type="EMBL" id="JATAAI010000002">
    <property type="protein sequence ID" value="KAK1747638.1"/>
    <property type="molecule type" value="Genomic_DNA"/>
</dbReference>
<sequence>MATTSYQRQQAPPYNSINNHDNNSEDGLNSDEEEEERRLSELHGEAADDNNNGTTSNKRKRTNDTKLTEEDAAAAKEFEEKIRKKIARPQFTPELLTSGSKGLVYLRRSFPTRVSKFRTVVDTQKKVNNKMDKRQQDLYKKRQQTSQITMAARYSSSLLTAYTDFARSLFPSLAPADVFLKIEALGSKREVKDFLQVMRDDVRKEYLLKVYNGDVEKVDRLLSELEYGISVGGAGVNALMGGGDGGGYNDDNQEEVQYDDGVAALPRVGVRADAEEMEEEEETVLPAAPPAAPVLVSNPYKKSVVNDSNDNTETSEVSTPDAEKEIEDEERPVDENEGDEQIASTTNKEGEDQIETVFNEEEEAEFEEELKLTDKGVEEDATNDDVIIHEEEEAESQSVNESAVDNTQETLTLVESQEDERFSQAMSDDAPVAEASQDEPDQDDEEENEERFSQFITSKEDIDATQDDSFSQEANTFEERFSQVTDRVTFEEGTFSQENDDDDVQENSATLGQMTSTQLSMEY</sequence>
<protein>
    <recommendedName>
        <fullName evidence="8">Chromosome segregation in meiosis protein 3 domain-containing protein</fullName>
    </recommendedName>
</protein>
<dbReference type="GO" id="GO:0031297">
    <property type="term" value="P:replication fork processing"/>
    <property type="evidence" value="ECO:0007669"/>
    <property type="project" value="UniProtKB-UniRule"/>
</dbReference>
<keyword evidence="10" id="KW-1185">Reference proteome</keyword>
<dbReference type="Pfam" id="PF07962">
    <property type="entry name" value="Swi3"/>
    <property type="match status" value="1"/>
</dbReference>
<dbReference type="GO" id="GO:0031298">
    <property type="term" value="C:replication fork protection complex"/>
    <property type="evidence" value="ECO:0007669"/>
    <property type="project" value="TreeGrafter"/>
</dbReference>
<feature type="compositionally biased region" description="Acidic residues" evidence="7">
    <location>
        <begin position="436"/>
        <end position="449"/>
    </location>
</feature>
<dbReference type="GO" id="GO:0006974">
    <property type="term" value="P:DNA damage response"/>
    <property type="evidence" value="ECO:0007669"/>
    <property type="project" value="UniProtKB-KW"/>
</dbReference>
<feature type="region of interest" description="Disordered" evidence="7">
    <location>
        <begin position="1"/>
        <end position="71"/>
    </location>
</feature>
<feature type="compositionally biased region" description="Polar residues" evidence="7">
    <location>
        <begin position="1"/>
        <end position="20"/>
    </location>
</feature>
<evidence type="ECO:0000313" key="9">
    <source>
        <dbReference type="EMBL" id="KAK1747638.1"/>
    </source>
</evidence>
<evidence type="ECO:0000256" key="5">
    <source>
        <dbReference type="ARBA" id="ARBA00023306"/>
    </source>
</evidence>
<name>A0AAD8YJQ7_9STRA</name>
<evidence type="ECO:0000256" key="7">
    <source>
        <dbReference type="SAM" id="MobiDB-lite"/>
    </source>
</evidence>
<feature type="compositionally biased region" description="Acidic residues" evidence="7">
    <location>
        <begin position="324"/>
        <end position="340"/>
    </location>
</feature>
<dbReference type="GO" id="GO:0043111">
    <property type="term" value="P:replication fork arrest"/>
    <property type="evidence" value="ECO:0007669"/>
    <property type="project" value="TreeGrafter"/>
</dbReference>
<comment type="function">
    <text evidence="6">Plays an important role in the control of DNA replication and the maintenance of replication fork stability.</text>
</comment>
<dbReference type="GO" id="GO:0003677">
    <property type="term" value="F:DNA binding"/>
    <property type="evidence" value="ECO:0007669"/>
    <property type="project" value="TreeGrafter"/>
</dbReference>
<proteinExistence type="inferred from homology"/>
<evidence type="ECO:0000256" key="6">
    <source>
        <dbReference type="RuleBase" id="RU366049"/>
    </source>
</evidence>
<comment type="caution">
    <text evidence="9">The sequence shown here is derived from an EMBL/GenBank/DDBJ whole genome shotgun (WGS) entry which is preliminary data.</text>
</comment>
<feature type="region of interest" description="Disordered" evidence="7">
    <location>
        <begin position="301"/>
        <end position="472"/>
    </location>
</feature>
<accession>A0AAD8YJQ7</accession>
<dbReference type="GO" id="GO:0000076">
    <property type="term" value="P:DNA replication checkpoint signaling"/>
    <property type="evidence" value="ECO:0007669"/>
    <property type="project" value="UniProtKB-UniRule"/>
</dbReference>
<reference evidence="9" key="1">
    <citation type="submission" date="2023-06" db="EMBL/GenBank/DDBJ databases">
        <title>Survivors Of The Sea: Transcriptome response of Skeletonema marinoi to long-term dormancy.</title>
        <authorList>
            <person name="Pinder M.I.M."/>
            <person name="Kourtchenko O."/>
            <person name="Robertson E.K."/>
            <person name="Larsson T."/>
            <person name="Maumus F."/>
            <person name="Osuna-Cruz C.M."/>
            <person name="Vancaester E."/>
            <person name="Stenow R."/>
            <person name="Vandepoele K."/>
            <person name="Ploug H."/>
            <person name="Bruchert V."/>
            <person name="Godhe A."/>
            <person name="Topel M."/>
        </authorList>
    </citation>
    <scope>NUCLEOTIDE SEQUENCE</scope>
    <source>
        <strain evidence="9">R05AC</strain>
    </source>
</reference>
<evidence type="ECO:0000256" key="4">
    <source>
        <dbReference type="ARBA" id="ARBA00023242"/>
    </source>
</evidence>
<comment type="subcellular location">
    <subcellularLocation>
        <location evidence="1 6">Nucleus</location>
    </subcellularLocation>
</comment>
<dbReference type="Proteomes" id="UP001224775">
    <property type="component" value="Unassembled WGS sequence"/>
</dbReference>
<feature type="compositionally biased region" description="Basic and acidic residues" evidence="7">
    <location>
        <begin position="369"/>
        <end position="378"/>
    </location>
</feature>